<reference evidence="3" key="2">
    <citation type="submission" date="2020-10" db="EMBL/GenBank/DDBJ databases">
        <authorList>
            <person name="Chmielowska C.A."/>
            <person name="Korsak D."/>
            <person name="Bartosik D."/>
        </authorList>
    </citation>
    <scope>NUCLEOTIDE SEQUENCE</scope>
    <source>
        <strain evidence="3">Sr12</strain>
        <plasmid evidence="3">pLIS4</plasmid>
    </source>
</reference>
<dbReference type="SUPFAM" id="SSF50118">
    <property type="entry name" value="Cell growth inhibitor/plasmid maintenance toxic component"/>
    <property type="match status" value="1"/>
</dbReference>
<keyword evidence="3" id="KW-0614">Plasmid</keyword>
<dbReference type="EMBL" id="MW124301">
    <property type="protein sequence ID" value="QPL19430.1"/>
    <property type="molecule type" value="Genomic_DNA"/>
</dbReference>
<proteinExistence type="inferred from homology"/>
<sequence>MSYSLAPGDIIYLDLSPTVGHEQRGKRPCIVLSERILYSSMICVAPITTKRKVFPFHVDLPDSLKIEGQILMEHHRMVDVKSRGYQLVEKAPVSVLDACRELMRVLYNL</sequence>
<dbReference type="GO" id="GO:0003677">
    <property type="term" value="F:DNA binding"/>
    <property type="evidence" value="ECO:0007669"/>
    <property type="project" value="InterPro"/>
</dbReference>
<evidence type="ECO:0000256" key="1">
    <source>
        <dbReference type="ARBA" id="ARBA00007521"/>
    </source>
</evidence>
<dbReference type="InterPro" id="IPR003477">
    <property type="entry name" value="PemK-like"/>
</dbReference>
<reference evidence="3" key="1">
    <citation type="journal article" date="2020" name="Int. J. Mol. Sci.">
        <title>Genetic Carriers and Genomic Distribution of cadA6-A Novel Variant of a Cadmium Resistance Determinant Identified in Listeria spp.</title>
        <authorList>
            <person name="Chmielowska C."/>
            <person name="Korsak D."/>
            <person name="Szmulkowska B."/>
            <person name="Krop A."/>
            <person name="Lipka K."/>
            <person name="Krupinska M."/>
            <person name="Bartosik D."/>
        </authorList>
    </citation>
    <scope>NUCLEOTIDE SEQUENCE</scope>
    <source>
        <strain evidence="3">Sr12</strain>
    </source>
</reference>
<gene>
    <name evidence="3" type="ORF">pLIS400476c</name>
</gene>
<dbReference type="PANTHER" id="PTHR33988">
    <property type="entry name" value="ENDORIBONUCLEASE MAZF-RELATED"/>
    <property type="match status" value="1"/>
</dbReference>
<dbReference type="InterPro" id="IPR011067">
    <property type="entry name" value="Plasmid_toxin/cell-grow_inhib"/>
</dbReference>
<keyword evidence="2" id="KW-1277">Toxin-antitoxin system</keyword>
<dbReference type="RefSeq" id="WP_185479330.1">
    <property type="nucleotide sequence ID" value="NZ_CP148897.1"/>
</dbReference>
<evidence type="ECO:0000256" key="2">
    <source>
        <dbReference type="ARBA" id="ARBA00022649"/>
    </source>
</evidence>
<comment type="similarity">
    <text evidence="1">Belongs to the PemK/MazF family.</text>
</comment>
<dbReference type="GO" id="GO:0006402">
    <property type="term" value="P:mRNA catabolic process"/>
    <property type="evidence" value="ECO:0007669"/>
    <property type="project" value="TreeGrafter"/>
</dbReference>
<dbReference type="Pfam" id="PF02452">
    <property type="entry name" value="PemK_toxin"/>
    <property type="match status" value="1"/>
</dbReference>
<protein>
    <submittedName>
        <fullName evidence="3">Type II toxin-antitoxin system PemK/MazF family toxin</fullName>
    </submittedName>
</protein>
<dbReference type="GO" id="GO:0004521">
    <property type="term" value="F:RNA endonuclease activity"/>
    <property type="evidence" value="ECO:0007669"/>
    <property type="project" value="TreeGrafter"/>
</dbReference>
<dbReference type="GO" id="GO:0016075">
    <property type="term" value="P:rRNA catabolic process"/>
    <property type="evidence" value="ECO:0007669"/>
    <property type="project" value="TreeGrafter"/>
</dbReference>
<dbReference type="PANTHER" id="PTHR33988:SF3">
    <property type="entry name" value="ENDORIBONUCLEASE TOXIN CHPB-RELATED"/>
    <property type="match status" value="1"/>
</dbReference>
<dbReference type="AlphaFoldDB" id="A0A7T0MAV4"/>
<evidence type="ECO:0000313" key="3">
    <source>
        <dbReference type="EMBL" id="QPL19430.1"/>
    </source>
</evidence>
<name>A0A7T0MAV4_LISSE</name>
<geneLocation type="plasmid" evidence="3">
    <name>pLIS4</name>
</geneLocation>
<dbReference type="Gene3D" id="2.30.30.110">
    <property type="match status" value="1"/>
</dbReference>
<accession>A0A7T0MAV4</accession>
<organism evidence="3">
    <name type="scientific">Listeria seeligeri</name>
    <dbReference type="NCBI Taxonomy" id="1640"/>
    <lineage>
        <taxon>Bacteria</taxon>
        <taxon>Bacillati</taxon>
        <taxon>Bacillota</taxon>
        <taxon>Bacilli</taxon>
        <taxon>Bacillales</taxon>
        <taxon>Listeriaceae</taxon>
        <taxon>Listeria</taxon>
    </lineage>
</organism>